<feature type="compositionally biased region" description="Acidic residues" evidence="1">
    <location>
        <begin position="274"/>
        <end position="285"/>
    </location>
</feature>
<reference evidence="3" key="2">
    <citation type="submission" date="2008-08" db="EMBL/GenBank/DDBJ databases">
        <authorList>
            <consortium name="Diatom Consortium"/>
            <person name="Grigoriev I."/>
            <person name="Grimwood J."/>
            <person name="Kuo A."/>
            <person name="Otillar R.P."/>
            <person name="Salamov A."/>
            <person name="Detter J.C."/>
            <person name="Lindquist E."/>
            <person name="Shapiro H."/>
            <person name="Lucas S."/>
            <person name="Glavina del Rio T."/>
            <person name="Pitluck S."/>
            <person name="Rokhsar D."/>
            <person name="Bowler C."/>
        </authorList>
    </citation>
    <scope>GENOME REANNOTATION</scope>
    <source>
        <strain evidence="3">CCAP 1055/1</strain>
    </source>
</reference>
<dbReference type="EMBL" id="CM000612">
    <property type="protein sequence ID" value="EEC47818.1"/>
    <property type="molecule type" value="Genomic_DNA"/>
</dbReference>
<evidence type="ECO:0000313" key="3">
    <source>
        <dbReference type="Proteomes" id="UP000000759"/>
    </source>
</evidence>
<protein>
    <submittedName>
        <fullName evidence="2">Uncharacterized protein</fullName>
    </submittedName>
</protein>
<name>B7G041_PHATC</name>
<dbReference type="PaxDb" id="2850-Phatr46116"/>
<dbReference type="HOGENOM" id="CLU_867310_0_0_1"/>
<dbReference type="OrthoDB" id="42532at2759"/>
<feature type="region of interest" description="Disordered" evidence="1">
    <location>
        <begin position="273"/>
        <end position="305"/>
    </location>
</feature>
<accession>B7G041</accession>
<keyword evidence="3" id="KW-1185">Reference proteome</keyword>
<gene>
    <name evidence="2" type="ORF">PHATRDRAFT_46116</name>
</gene>
<dbReference type="RefSeq" id="XP_002180410.1">
    <property type="nucleotide sequence ID" value="XM_002180374.1"/>
</dbReference>
<dbReference type="GeneID" id="7201346"/>
<organism evidence="2 3">
    <name type="scientific">Phaeodactylum tricornutum (strain CCAP 1055/1)</name>
    <dbReference type="NCBI Taxonomy" id="556484"/>
    <lineage>
        <taxon>Eukaryota</taxon>
        <taxon>Sar</taxon>
        <taxon>Stramenopiles</taxon>
        <taxon>Ochrophyta</taxon>
        <taxon>Bacillariophyta</taxon>
        <taxon>Bacillariophyceae</taxon>
        <taxon>Bacillariophycidae</taxon>
        <taxon>Naviculales</taxon>
        <taxon>Phaeodactylaceae</taxon>
        <taxon>Phaeodactylum</taxon>
    </lineage>
</organism>
<reference evidence="2 3" key="1">
    <citation type="journal article" date="2008" name="Nature">
        <title>The Phaeodactylum genome reveals the evolutionary history of diatom genomes.</title>
        <authorList>
            <person name="Bowler C."/>
            <person name="Allen A.E."/>
            <person name="Badger J.H."/>
            <person name="Grimwood J."/>
            <person name="Jabbari K."/>
            <person name="Kuo A."/>
            <person name="Maheswari U."/>
            <person name="Martens C."/>
            <person name="Maumus F."/>
            <person name="Otillar R.P."/>
            <person name="Rayko E."/>
            <person name="Salamov A."/>
            <person name="Vandepoele K."/>
            <person name="Beszteri B."/>
            <person name="Gruber A."/>
            <person name="Heijde M."/>
            <person name="Katinka M."/>
            <person name="Mock T."/>
            <person name="Valentin K."/>
            <person name="Verret F."/>
            <person name="Berges J.A."/>
            <person name="Brownlee C."/>
            <person name="Cadoret J.P."/>
            <person name="Chiovitti A."/>
            <person name="Choi C.J."/>
            <person name="Coesel S."/>
            <person name="De Martino A."/>
            <person name="Detter J.C."/>
            <person name="Durkin C."/>
            <person name="Falciatore A."/>
            <person name="Fournet J."/>
            <person name="Haruta M."/>
            <person name="Huysman M.J."/>
            <person name="Jenkins B.D."/>
            <person name="Jiroutova K."/>
            <person name="Jorgensen R.E."/>
            <person name="Joubert Y."/>
            <person name="Kaplan A."/>
            <person name="Kroger N."/>
            <person name="Kroth P.G."/>
            <person name="La Roche J."/>
            <person name="Lindquist E."/>
            <person name="Lommer M."/>
            <person name="Martin-Jezequel V."/>
            <person name="Lopez P.J."/>
            <person name="Lucas S."/>
            <person name="Mangogna M."/>
            <person name="McGinnis K."/>
            <person name="Medlin L.K."/>
            <person name="Montsant A."/>
            <person name="Oudot-Le Secq M.P."/>
            <person name="Napoli C."/>
            <person name="Obornik M."/>
            <person name="Parker M.S."/>
            <person name="Petit J.L."/>
            <person name="Porcel B.M."/>
            <person name="Poulsen N."/>
            <person name="Robison M."/>
            <person name="Rychlewski L."/>
            <person name="Rynearson T.A."/>
            <person name="Schmutz J."/>
            <person name="Shapiro H."/>
            <person name="Siaut M."/>
            <person name="Stanley M."/>
            <person name="Sussman M.R."/>
            <person name="Taylor A.R."/>
            <person name="Vardi A."/>
            <person name="von Dassow P."/>
            <person name="Vyverman W."/>
            <person name="Willis A."/>
            <person name="Wyrwicz L.S."/>
            <person name="Rokhsar D.S."/>
            <person name="Weissenbach J."/>
            <person name="Armbrust E.V."/>
            <person name="Green B.R."/>
            <person name="Van de Peer Y."/>
            <person name="Grigoriev I.V."/>
        </authorList>
    </citation>
    <scope>NUCLEOTIDE SEQUENCE [LARGE SCALE GENOMIC DNA]</scope>
    <source>
        <strain evidence="2 3">CCAP 1055/1</strain>
    </source>
</reference>
<proteinExistence type="predicted"/>
<sequence length="305" mass="34425">MAPRFMMEPIAVASAASTTKVLKHKRRYCRMDGCSRIVKSQGLCQRHGAKPRCCKVDGCQKQAQGNFDGMCKSHFKAFKREQTPLPPKPSDTALVCPPVAQGDSVYDKVLPESIAWNPDMGGELPLIAHLREGFESGKSPAWHRNEERQARGLWPVHNPATQLEGWERELVWMEILVLTGSPDASFRHLARGWGRDKGFHMVLAQFICERHGDVERKKRERGSRKKEEEEEYIGADVWDDACYGDVAYNEALAAELLNFSAASPSHRRISSFTLDDDEEFDEEDMAAYSSEGSPFSDNEEKQYAV</sequence>
<evidence type="ECO:0000313" key="2">
    <source>
        <dbReference type="EMBL" id="EEC47818.1"/>
    </source>
</evidence>
<dbReference type="Proteomes" id="UP000000759">
    <property type="component" value="Chromosome 9"/>
</dbReference>
<evidence type="ECO:0000256" key="1">
    <source>
        <dbReference type="SAM" id="MobiDB-lite"/>
    </source>
</evidence>
<dbReference type="AlphaFoldDB" id="B7G041"/>
<dbReference type="InParanoid" id="B7G041"/>
<dbReference type="KEGG" id="pti:PHATRDRAFT_46116"/>